<feature type="non-terminal residue" evidence="1">
    <location>
        <position position="53"/>
    </location>
</feature>
<keyword evidence="2" id="KW-1185">Reference proteome</keyword>
<proteinExistence type="predicted"/>
<organism evidence="1 2">
    <name type="scientific">Taxus chinensis</name>
    <name type="common">Chinese yew</name>
    <name type="synonym">Taxus wallichiana var. chinensis</name>
    <dbReference type="NCBI Taxonomy" id="29808"/>
    <lineage>
        <taxon>Eukaryota</taxon>
        <taxon>Viridiplantae</taxon>
        <taxon>Streptophyta</taxon>
        <taxon>Embryophyta</taxon>
        <taxon>Tracheophyta</taxon>
        <taxon>Spermatophyta</taxon>
        <taxon>Pinopsida</taxon>
        <taxon>Pinidae</taxon>
        <taxon>Conifers II</taxon>
        <taxon>Cupressales</taxon>
        <taxon>Taxaceae</taxon>
        <taxon>Taxus</taxon>
    </lineage>
</organism>
<evidence type="ECO:0000313" key="2">
    <source>
        <dbReference type="Proteomes" id="UP000824469"/>
    </source>
</evidence>
<reference evidence="1 2" key="1">
    <citation type="journal article" date="2021" name="Nat. Plants">
        <title>The Taxus genome provides insights into paclitaxel biosynthesis.</title>
        <authorList>
            <person name="Xiong X."/>
            <person name="Gou J."/>
            <person name="Liao Q."/>
            <person name="Li Y."/>
            <person name="Zhou Q."/>
            <person name="Bi G."/>
            <person name="Li C."/>
            <person name="Du R."/>
            <person name="Wang X."/>
            <person name="Sun T."/>
            <person name="Guo L."/>
            <person name="Liang H."/>
            <person name="Lu P."/>
            <person name="Wu Y."/>
            <person name="Zhang Z."/>
            <person name="Ro D.K."/>
            <person name="Shang Y."/>
            <person name="Huang S."/>
            <person name="Yan J."/>
        </authorList>
    </citation>
    <scope>NUCLEOTIDE SEQUENCE [LARGE SCALE GENOMIC DNA]</scope>
    <source>
        <strain evidence="1">Ta-2019</strain>
    </source>
</reference>
<comment type="caution">
    <text evidence="1">The sequence shown here is derived from an EMBL/GenBank/DDBJ whole genome shotgun (WGS) entry which is preliminary data.</text>
</comment>
<name>A0AA38CEB9_TAXCH</name>
<dbReference type="Proteomes" id="UP000824469">
    <property type="component" value="Unassembled WGS sequence"/>
</dbReference>
<protein>
    <submittedName>
        <fullName evidence="1">Uncharacterized protein</fullName>
    </submittedName>
</protein>
<evidence type="ECO:0000313" key="1">
    <source>
        <dbReference type="EMBL" id="KAH9297751.1"/>
    </source>
</evidence>
<dbReference type="EMBL" id="JAHRHJ020000010">
    <property type="protein sequence ID" value="KAH9297751.1"/>
    <property type="molecule type" value="Genomic_DNA"/>
</dbReference>
<feature type="non-terminal residue" evidence="1">
    <location>
        <position position="1"/>
    </location>
</feature>
<sequence>KLAVLGSKFGNYTVSPFCEYDVEILTRPYVFDNVKNLKVFDDDSRVKWLLQNQ</sequence>
<gene>
    <name evidence="1" type="ORF">KI387_029433</name>
</gene>
<accession>A0AA38CEB9</accession>
<dbReference type="AlphaFoldDB" id="A0AA38CEB9"/>